<reference evidence="4" key="1">
    <citation type="journal article" date="2023" name="Int. J. Syst. Evol. Microbiol.">
        <title>Mesoterricola silvestris gen. nov., sp. nov., Mesoterricola sediminis sp. nov., Geothrix oryzae sp. nov., Geothrix edaphica sp. nov., Geothrix rubra sp. nov., and Geothrix limicola sp. nov., six novel members of Acidobacteriota isolated from soils.</title>
        <authorList>
            <person name="Itoh H."/>
            <person name="Sugisawa Y."/>
            <person name="Mise K."/>
            <person name="Xu Z."/>
            <person name="Kuniyasu M."/>
            <person name="Ushijima N."/>
            <person name="Kawano K."/>
            <person name="Kobayashi E."/>
            <person name="Shiratori Y."/>
            <person name="Masuda Y."/>
            <person name="Senoo K."/>
        </authorList>
    </citation>
    <scope>NUCLEOTIDE SEQUENCE [LARGE SCALE GENOMIC DNA]</scope>
    <source>
        <strain evidence="4">W79</strain>
    </source>
</reference>
<name>A0AA48KAP2_9BACT</name>
<feature type="transmembrane region" description="Helical" evidence="2">
    <location>
        <begin position="342"/>
        <end position="363"/>
    </location>
</feature>
<proteinExistence type="inferred from homology"/>
<feature type="transmembrane region" description="Helical" evidence="2">
    <location>
        <begin position="242"/>
        <end position="263"/>
    </location>
</feature>
<dbReference type="SUPFAM" id="SSF103473">
    <property type="entry name" value="MFS general substrate transporter"/>
    <property type="match status" value="1"/>
</dbReference>
<feature type="transmembrane region" description="Helical" evidence="2">
    <location>
        <begin position="191"/>
        <end position="214"/>
    </location>
</feature>
<keyword evidence="2" id="KW-0472">Membrane</keyword>
<dbReference type="InterPro" id="IPR039672">
    <property type="entry name" value="MFS_2"/>
</dbReference>
<feature type="transmembrane region" description="Helical" evidence="2">
    <location>
        <begin position="425"/>
        <end position="449"/>
    </location>
</feature>
<evidence type="ECO:0000313" key="3">
    <source>
        <dbReference type="EMBL" id="BDU71693.1"/>
    </source>
</evidence>
<comment type="similarity">
    <text evidence="1">Belongs to the sodium:galactoside symporter (TC 2.A.2) family.</text>
</comment>
<dbReference type="Proteomes" id="UP001238179">
    <property type="component" value="Chromosome"/>
</dbReference>
<dbReference type="GO" id="GO:0005886">
    <property type="term" value="C:plasma membrane"/>
    <property type="evidence" value="ECO:0007669"/>
    <property type="project" value="TreeGrafter"/>
</dbReference>
<dbReference type="Pfam" id="PF13347">
    <property type="entry name" value="MFS_2"/>
    <property type="match status" value="1"/>
</dbReference>
<dbReference type="RefSeq" id="WP_316414596.1">
    <property type="nucleotide sequence ID" value="NZ_AP027080.1"/>
</dbReference>
<feature type="transmembrane region" description="Helical" evidence="2">
    <location>
        <begin position="44"/>
        <end position="62"/>
    </location>
</feature>
<protein>
    <submittedName>
        <fullName evidence="3">Permease</fullName>
    </submittedName>
</protein>
<dbReference type="PANTHER" id="PTHR11328:SF24">
    <property type="entry name" value="MAJOR FACILITATOR SUPERFAMILY (MFS) PROFILE DOMAIN-CONTAINING PROTEIN"/>
    <property type="match status" value="1"/>
</dbReference>
<keyword evidence="2" id="KW-1133">Transmembrane helix</keyword>
<dbReference type="KEGG" id="msil:METEAL_08670"/>
<dbReference type="Gene3D" id="1.20.1250.20">
    <property type="entry name" value="MFS general substrate transporter like domains"/>
    <property type="match status" value="1"/>
</dbReference>
<feature type="transmembrane region" description="Helical" evidence="2">
    <location>
        <begin position="21"/>
        <end position="38"/>
    </location>
</feature>
<evidence type="ECO:0000256" key="1">
    <source>
        <dbReference type="ARBA" id="ARBA00009617"/>
    </source>
</evidence>
<dbReference type="PANTHER" id="PTHR11328">
    <property type="entry name" value="MAJOR FACILITATOR SUPERFAMILY DOMAIN-CONTAINING PROTEIN"/>
    <property type="match status" value="1"/>
</dbReference>
<feature type="transmembrane region" description="Helical" evidence="2">
    <location>
        <begin position="384"/>
        <end position="405"/>
    </location>
</feature>
<feature type="transmembrane region" description="Helical" evidence="2">
    <location>
        <begin position="119"/>
        <end position="136"/>
    </location>
</feature>
<dbReference type="InterPro" id="IPR036259">
    <property type="entry name" value="MFS_trans_sf"/>
</dbReference>
<feature type="transmembrane region" description="Helical" evidence="2">
    <location>
        <begin position="157"/>
        <end position="179"/>
    </location>
</feature>
<feature type="transmembrane region" description="Helical" evidence="2">
    <location>
        <begin position="315"/>
        <end position="336"/>
    </location>
</feature>
<dbReference type="EMBL" id="AP027080">
    <property type="protein sequence ID" value="BDU71693.1"/>
    <property type="molecule type" value="Genomic_DNA"/>
</dbReference>
<gene>
    <name evidence="3" type="ORF">METEAL_08670</name>
</gene>
<dbReference type="GO" id="GO:0015293">
    <property type="term" value="F:symporter activity"/>
    <property type="evidence" value="ECO:0007669"/>
    <property type="project" value="InterPro"/>
</dbReference>
<evidence type="ECO:0000256" key="2">
    <source>
        <dbReference type="SAM" id="Phobius"/>
    </source>
</evidence>
<dbReference type="AlphaFoldDB" id="A0AA48KAP2"/>
<feature type="transmembrane region" description="Helical" evidence="2">
    <location>
        <begin position="283"/>
        <end position="303"/>
    </location>
</feature>
<evidence type="ECO:0000313" key="4">
    <source>
        <dbReference type="Proteomes" id="UP001238179"/>
    </source>
</evidence>
<keyword evidence="4" id="KW-1185">Reference proteome</keyword>
<keyword evidence="2" id="KW-0812">Transmembrane</keyword>
<feature type="transmembrane region" description="Helical" evidence="2">
    <location>
        <begin position="89"/>
        <end position="107"/>
    </location>
</feature>
<organism evidence="3 4">
    <name type="scientific">Mesoterricola silvestris</name>
    <dbReference type="NCBI Taxonomy" id="2927979"/>
    <lineage>
        <taxon>Bacteria</taxon>
        <taxon>Pseudomonadati</taxon>
        <taxon>Acidobacteriota</taxon>
        <taxon>Holophagae</taxon>
        <taxon>Holophagales</taxon>
        <taxon>Holophagaceae</taxon>
        <taxon>Mesoterricola</taxon>
    </lineage>
</organism>
<sequence length="476" mass="52264">MASHPHHTTLAADRVPVRQKIAYGLGAIVTIVAVNSVVQLTSLVYVVGLGISAIWIGYAQAIPRLWDALVDPILGNLSDNSRSRFGRRIPFLVVGGILLGVAFTLLWTVPRDWSRPAMFAYFIATSLFFYTVVPIYSIPHGALGLEMTEDYHEKTSIFAYASFIGNVGAFFLPWVYYLANRPVFHGDTVAGIKWVCLGMSFFLTGSALVCALVCKEGKLHQARKQEHIPILKGFRATYRNGAFLKLVAAFTLLIVGFQVVMGFSNFTTIFYLYGGDKDAASSLMAQNGTLWAAVGIAGVFPMLWLSRHLGKKGTVILSFAVIAGGNLLKLVCYNRAWPRLTFIPTICLSLGMVFCFSLVNSMISDICDEEEARVGTRQEGVYFAVYNWWWKVGVSIASVVGGYLLRWTGFLEGMGTQTASTMFWVRFWEIGLPTALCVAGILLLAAYPLTEESAYATKALLAERKEADSGVSATPR</sequence>
<dbReference type="GO" id="GO:0008643">
    <property type="term" value="P:carbohydrate transport"/>
    <property type="evidence" value="ECO:0007669"/>
    <property type="project" value="InterPro"/>
</dbReference>
<accession>A0AA48KAP2</accession>